<feature type="domain" description="Cytochrome c-type biogenesis protein CcmF C-terminal" evidence="12">
    <location>
        <begin position="314"/>
        <end position="621"/>
    </location>
</feature>
<evidence type="ECO:0000256" key="9">
    <source>
        <dbReference type="ARBA" id="ARBA00037230"/>
    </source>
</evidence>
<dbReference type="Proteomes" id="UP000279799">
    <property type="component" value="Chromosome"/>
</dbReference>
<keyword evidence="14" id="KW-1185">Reference proteome</keyword>
<evidence type="ECO:0000256" key="3">
    <source>
        <dbReference type="ARBA" id="ARBA00022475"/>
    </source>
</evidence>
<dbReference type="InterPro" id="IPR003567">
    <property type="entry name" value="Cyt_c_biogenesis"/>
</dbReference>
<evidence type="ECO:0000256" key="2">
    <source>
        <dbReference type="ARBA" id="ARBA00009186"/>
    </source>
</evidence>
<feature type="transmembrane region" description="Helical" evidence="10">
    <location>
        <begin position="6"/>
        <end position="27"/>
    </location>
</feature>
<dbReference type="InterPro" id="IPR003568">
    <property type="entry name" value="Cyt_c_biogenesis_CcmF"/>
</dbReference>
<keyword evidence="8 10" id="KW-0472">Membrane</keyword>
<dbReference type="KEGG" id="adp:NCTC12871_01190"/>
<dbReference type="GO" id="GO:0017004">
    <property type="term" value="P:cytochrome complex assembly"/>
    <property type="evidence" value="ECO:0007669"/>
    <property type="project" value="UniProtKB-KW"/>
</dbReference>
<dbReference type="AlphaFoldDB" id="A0A448TUM6"/>
<feature type="transmembrane region" description="Helical" evidence="10">
    <location>
        <begin position="176"/>
        <end position="196"/>
    </location>
</feature>
<proteinExistence type="inferred from homology"/>
<feature type="transmembrane region" description="Helical" evidence="10">
    <location>
        <begin position="421"/>
        <end position="440"/>
    </location>
</feature>
<dbReference type="PANTHER" id="PTHR43653:SF1">
    <property type="entry name" value="CYTOCHROME C-TYPE BIOGENESIS PROTEIN CCMF"/>
    <property type="match status" value="1"/>
</dbReference>
<feature type="transmembrane region" description="Helical" evidence="10">
    <location>
        <begin position="313"/>
        <end position="334"/>
    </location>
</feature>
<reference evidence="13 14" key="1">
    <citation type="submission" date="2018-12" db="EMBL/GenBank/DDBJ databases">
        <authorList>
            <consortium name="Pathogen Informatics"/>
        </authorList>
    </citation>
    <scope>NUCLEOTIDE SEQUENCE [LARGE SCALE GENOMIC DNA]</scope>
    <source>
        <strain evidence="13 14">NCTC12871</strain>
    </source>
</reference>
<feature type="transmembrane region" description="Helical" evidence="10">
    <location>
        <begin position="346"/>
        <end position="372"/>
    </location>
</feature>
<feature type="transmembrane region" description="Helical" evidence="10">
    <location>
        <begin position="274"/>
        <end position="293"/>
    </location>
</feature>
<dbReference type="GO" id="GO:0015232">
    <property type="term" value="F:heme transmembrane transporter activity"/>
    <property type="evidence" value="ECO:0007669"/>
    <property type="project" value="InterPro"/>
</dbReference>
<dbReference type="InterPro" id="IPR032523">
    <property type="entry name" value="CcmF_C"/>
</dbReference>
<feature type="transmembrane region" description="Helical" evidence="10">
    <location>
        <begin position="599"/>
        <end position="619"/>
    </location>
</feature>
<dbReference type="Pfam" id="PF01578">
    <property type="entry name" value="Cytochrom_C_asm"/>
    <property type="match status" value="1"/>
</dbReference>
<evidence type="ECO:0000313" key="13">
    <source>
        <dbReference type="EMBL" id="VEJ09707.1"/>
    </source>
</evidence>
<dbReference type="Pfam" id="PF16327">
    <property type="entry name" value="CcmF_C"/>
    <property type="match status" value="1"/>
</dbReference>
<dbReference type="InterPro" id="IPR002541">
    <property type="entry name" value="Cyt_c_assembly"/>
</dbReference>
<feature type="transmembrane region" description="Helical" evidence="10">
    <location>
        <begin position="250"/>
        <end position="267"/>
    </location>
</feature>
<gene>
    <name evidence="13" type="primary">ccmF_2</name>
    <name evidence="13" type="ORF">NCTC12871_01190</name>
</gene>
<evidence type="ECO:0000256" key="1">
    <source>
        <dbReference type="ARBA" id="ARBA00004429"/>
    </source>
</evidence>
<feature type="transmembrane region" description="Helical" evidence="10">
    <location>
        <begin position="208"/>
        <end position="230"/>
    </location>
</feature>
<keyword evidence="3" id="KW-1003">Cell membrane</keyword>
<dbReference type="OrthoDB" id="9761451at2"/>
<evidence type="ECO:0000256" key="6">
    <source>
        <dbReference type="ARBA" id="ARBA00022748"/>
    </source>
</evidence>
<keyword evidence="7 10" id="KW-1133">Transmembrane helix</keyword>
<feature type="transmembrane region" description="Helical" evidence="10">
    <location>
        <begin position="126"/>
        <end position="145"/>
    </location>
</feature>
<keyword evidence="4" id="KW-0997">Cell inner membrane</keyword>
<comment type="similarity">
    <text evidence="2">Belongs to the CcmF/CycK/Ccl1/NrfE/CcsA family.</text>
</comment>
<dbReference type="NCBIfam" id="NF007691">
    <property type="entry name" value="PRK10369.1"/>
    <property type="match status" value="1"/>
</dbReference>
<dbReference type="RefSeq" id="WP_126599866.1">
    <property type="nucleotide sequence ID" value="NZ_LR134510.1"/>
</dbReference>
<name>A0A448TUM6_9PAST</name>
<evidence type="ECO:0000256" key="5">
    <source>
        <dbReference type="ARBA" id="ARBA00022692"/>
    </source>
</evidence>
<feature type="transmembrane region" description="Helical" evidence="10">
    <location>
        <begin position="392"/>
        <end position="409"/>
    </location>
</feature>
<accession>A0A448TUM6</accession>
<dbReference type="NCBIfam" id="TIGR00353">
    <property type="entry name" value="nrfE"/>
    <property type="match status" value="1"/>
</dbReference>
<evidence type="ECO:0000259" key="11">
    <source>
        <dbReference type="Pfam" id="PF01578"/>
    </source>
</evidence>
<evidence type="ECO:0000256" key="7">
    <source>
        <dbReference type="ARBA" id="ARBA00022989"/>
    </source>
</evidence>
<feature type="transmembrane region" description="Helical" evidence="10">
    <location>
        <begin position="90"/>
        <end position="114"/>
    </location>
</feature>
<evidence type="ECO:0000259" key="12">
    <source>
        <dbReference type="Pfam" id="PF16327"/>
    </source>
</evidence>
<dbReference type="GO" id="GO:0020037">
    <property type="term" value="F:heme binding"/>
    <property type="evidence" value="ECO:0007669"/>
    <property type="project" value="InterPro"/>
</dbReference>
<sequence>MILAEFGYITLIASSLSALLLAMLPYIKFNFVMNNCKSIMTATVFSLFFFVATTFGILIALLVQDDFSVRYVANHSNHLLPTLYKVAASWAGHSGSMLFLVVLFSIWSLLFCCTQRHRFNQDNQRVLAFLGIINAIFLLFLIFFSNPFTRIFPAPLEGGDLNPMLQDIGLIFHPPLLYLGYSAFAVVFSITLTYLIKGNFPSSFALDIKPWVLIGWVFLTLGIMLGAWWAYYELGWGGWWFWDPSENASLMPWLIATALLHSLSANIKSNAFPYWTILLALCVFILSLLGIFIVRSGILTSVHAFAQDNSRGLGLLIIFCFFSLLAFGFFATRLKTLMTPPRYGFWLYLLLGVNILFSLATFIVFLGSFYPLFYHIFDLGSISVGAPYFNKLFLPLVILALIGMSTILLPPIKKWRNGLPYLILEILSVGIAYWIVISYLPKADTFPWQAFLFLILAITLIIFTLWKIVIGPRNLAMLLSHSGIALVVFATTMASYFTQTQNIALAPHQKTAFAGYHLAYKDFQNLLGSNFVTEQAQFLLSKEALPIATIYTEKRYYDVRDVQMSEIGINSTPKGDMYIVMGDKRGNGAFAFRIQYKPFMIWLWIGGFCIALGGVIGLLQRVRGKRYD</sequence>
<comment type="subcellular location">
    <subcellularLocation>
        <location evidence="1">Cell inner membrane</location>
        <topology evidence="1">Multi-pass membrane protein</topology>
    </subcellularLocation>
</comment>
<evidence type="ECO:0000256" key="10">
    <source>
        <dbReference type="SAM" id="Phobius"/>
    </source>
</evidence>
<evidence type="ECO:0000256" key="4">
    <source>
        <dbReference type="ARBA" id="ARBA00022519"/>
    </source>
</evidence>
<feature type="transmembrane region" description="Helical" evidence="10">
    <location>
        <begin position="446"/>
        <end position="466"/>
    </location>
</feature>
<organism evidence="13 14">
    <name type="scientific">Actinobacillus delphinicola</name>
    <dbReference type="NCBI Taxonomy" id="51161"/>
    <lineage>
        <taxon>Bacteria</taxon>
        <taxon>Pseudomonadati</taxon>
        <taxon>Pseudomonadota</taxon>
        <taxon>Gammaproteobacteria</taxon>
        <taxon>Pasteurellales</taxon>
        <taxon>Pasteurellaceae</taxon>
        <taxon>Actinobacillus</taxon>
    </lineage>
</organism>
<keyword evidence="6" id="KW-0201">Cytochrome c-type biogenesis</keyword>
<dbReference type="GO" id="GO:0005886">
    <property type="term" value="C:plasma membrane"/>
    <property type="evidence" value="ECO:0007669"/>
    <property type="project" value="UniProtKB-SubCell"/>
</dbReference>
<feature type="domain" description="Cytochrome c assembly protein" evidence="11">
    <location>
        <begin position="90"/>
        <end position="296"/>
    </location>
</feature>
<dbReference type="EMBL" id="LR134510">
    <property type="protein sequence ID" value="VEJ09707.1"/>
    <property type="molecule type" value="Genomic_DNA"/>
</dbReference>
<protein>
    <submittedName>
        <fullName evidence="13">Cytochrome c-type biogenesis protein CcmF</fullName>
    </submittedName>
</protein>
<comment type="function">
    <text evidence="9">Required for the biogenesis of c-type cytochromes. Possible subunit of a heme lyase.</text>
</comment>
<dbReference type="PANTHER" id="PTHR43653">
    <property type="entry name" value="CYTOCHROME C ASSEMBLY PROTEIN-RELATED"/>
    <property type="match status" value="1"/>
</dbReference>
<keyword evidence="5 10" id="KW-0812">Transmembrane</keyword>
<feature type="transmembrane region" description="Helical" evidence="10">
    <location>
        <begin position="478"/>
        <end position="497"/>
    </location>
</feature>
<evidence type="ECO:0000256" key="8">
    <source>
        <dbReference type="ARBA" id="ARBA00023136"/>
    </source>
</evidence>
<feature type="transmembrane region" description="Helical" evidence="10">
    <location>
        <begin position="39"/>
        <end position="63"/>
    </location>
</feature>
<dbReference type="PRINTS" id="PR01410">
    <property type="entry name" value="CCBIOGENESIS"/>
</dbReference>
<evidence type="ECO:0000313" key="14">
    <source>
        <dbReference type="Proteomes" id="UP000279799"/>
    </source>
</evidence>